<reference evidence="9 10" key="1">
    <citation type="submission" date="2019-11" db="EMBL/GenBank/DDBJ databases">
        <authorList>
            <person name="Jiang L.-Q."/>
        </authorList>
    </citation>
    <scope>NUCLEOTIDE SEQUENCE [LARGE SCALE GENOMIC DNA]</scope>
    <source>
        <strain evidence="9 10">YIM 132087</strain>
    </source>
</reference>
<feature type="transmembrane region" description="Helical" evidence="8">
    <location>
        <begin position="42"/>
        <end position="62"/>
    </location>
</feature>
<keyword evidence="6 8" id="KW-1133">Transmembrane helix</keyword>
<comment type="subcellular location">
    <subcellularLocation>
        <location evidence="1 8">Cell membrane</location>
        <topology evidence="1 8">Multi-pass membrane protein</topology>
    </subcellularLocation>
</comment>
<feature type="transmembrane region" description="Helical" evidence="8">
    <location>
        <begin position="74"/>
        <end position="94"/>
    </location>
</feature>
<accession>A0A7K1FQT8</accession>
<dbReference type="InterPro" id="IPR002781">
    <property type="entry name" value="TM_pro_TauE-like"/>
</dbReference>
<gene>
    <name evidence="9" type="ORF">GIS00_21460</name>
</gene>
<dbReference type="RefSeq" id="WP_322098266.1">
    <property type="nucleotide sequence ID" value="NZ_WLYK01000009.1"/>
</dbReference>
<sequence>MTIGEILLLLAAGVGAGIVGSTAGLASLVSYPALLLVGLPPVVANVTNTVGLIGSSIGSVAGSRPELTGQGRTLLRWAPIGVVGGILGAILLLVGSPATFGAIVPFLVAMASVLLLLSPNLRRFTLARRERAVGAGAVLRPDGGPLVPFLLFLGCVYGGYFGAAAGVMILALLLAGTDRTLPVANAIKNFVLGCANAVAAVTFSLTADVDWSAVPPLLVGCVVGGRIGPAVVRRIPATGMRWFIGIAGLALAVKLWIG</sequence>
<evidence type="ECO:0000256" key="1">
    <source>
        <dbReference type="ARBA" id="ARBA00004651"/>
    </source>
</evidence>
<keyword evidence="4 8" id="KW-1003">Cell membrane</keyword>
<evidence type="ECO:0000313" key="9">
    <source>
        <dbReference type="EMBL" id="MTD16508.1"/>
    </source>
</evidence>
<proteinExistence type="inferred from homology"/>
<evidence type="ECO:0000256" key="2">
    <source>
        <dbReference type="ARBA" id="ARBA00009142"/>
    </source>
</evidence>
<feature type="transmembrane region" description="Helical" evidence="8">
    <location>
        <begin position="149"/>
        <end position="175"/>
    </location>
</feature>
<dbReference type="Proteomes" id="UP000460221">
    <property type="component" value="Unassembled WGS sequence"/>
</dbReference>
<evidence type="ECO:0000256" key="7">
    <source>
        <dbReference type="ARBA" id="ARBA00023136"/>
    </source>
</evidence>
<evidence type="ECO:0000256" key="8">
    <source>
        <dbReference type="RuleBase" id="RU363041"/>
    </source>
</evidence>
<evidence type="ECO:0000256" key="3">
    <source>
        <dbReference type="ARBA" id="ARBA00022448"/>
    </source>
</evidence>
<evidence type="ECO:0000256" key="5">
    <source>
        <dbReference type="ARBA" id="ARBA00022692"/>
    </source>
</evidence>
<evidence type="ECO:0000256" key="6">
    <source>
        <dbReference type="ARBA" id="ARBA00022989"/>
    </source>
</evidence>
<dbReference type="Pfam" id="PF01925">
    <property type="entry name" value="TauE"/>
    <property type="match status" value="1"/>
</dbReference>
<comment type="similarity">
    <text evidence="2 8">Belongs to the 4-toluene sulfonate uptake permease (TSUP) (TC 2.A.102) family.</text>
</comment>
<dbReference type="PANTHER" id="PTHR30269:SF0">
    <property type="entry name" value="MEMBRANE TRANSPORTER PROTEIN YFCA-RELATED"/>
    <property type="match status" value="1"/>
</dbReference>
<dbReference type="AlphaFoldDB" id="A0A7K1FQT8"/>
<keyword evidence="3" id="KW-0813">Transport</keyword>
<protein>
    <recommendedName>
        <fullName evidence="8">Probable membrane transporter protein</fullName>
    </recommendedName>
</protein>
<keyword evidence="10" id="KW-1185">Reference proteome</keyword>
<feature type="transmembrane region" description="Helical" evidence="8">
    <location>
        <begin position="239"/>
        <end position="257"/>
    </location>
</feature>
<comment type="caution">
    <text evidence="9">The sequence shown here is derived from an EMBL/GenBank/DDBJ whole genome shotgun (WGS) entry which is preliminary data.</text>
</comment>
<feature type="transmembrane region" description="Helical" evidence="8">
    <location>
        <begin position="100"/>
        <end position="121"/>
    </location>
</feature>
<name>A0A7K1FQT8_9ACTN</name>
<organism evidence="9 10">
    <name type="scientific">Nakamurella alba</name>
    <dbReference type="NCBI Taxonomy" id="2665158"/>
    <lineage>
        <taxon>Bacteria</taxon>
        <taxon>Bacillati</taxon>
        <taxon>Actinomycetota</taxon>
        <taxon>Actinomycetes</taxon>
        <taxon>Nakamurellales</taxon>
        <taxon>Nakamurellaceae</taxon>
        <taxon>Nakamurella</taxon>
    </lineage>
</organism>
<dbReference type="InterPro" id="IPR052017">
    <property type="entry name" value="TSUP"/>
</dbReference>
<dbReference type="EMBL" id="WLYK01000009">
    <property type="protein sequence ID" value="MTD16508.1"/>
    <property type="molecule type" value="Genomic_DNA"/>
</dbReference>
<keyword evidence="5 8" id="KW-0812">Transmembrane</keyword>
<dbReference type="PANTHER" id="PTHR30269">
    <property type="entry name" value="TRANSMEMBRANE PROTEIN YFCA"/>
    <property type="match status" value="1"/>
</dbReference>
<keyword evidence="7 8" id="KW-0472">Membrane</keyword>
<dbReference type="GO" id="GO:0005886">
    <property type="term" value="C:plasma membrane"/>
    <property type="evidence" value="ECO:0007669"/>
    <property type="project" value="UniProtKB-SubCell"/>
</dbReference>
<evidence type="ECO:0000256" key="4">
    <source>
        <dbReference type="ARBA" id="ARBA00022475"/>
    </source>
</evidence>
<evidence type="ECO:0000313" key="10">
    <source>
        <dbReference type="Proteomes" id="UP000460221"/>
    </source>
</evidence>